<dbReference type="Proteomes" id="UP000711047">
    <property type="component" value="Unassembled WGS sequence"/>
</dbReference>
<dbReference type="EMBL" id="JABMKX010000005">
    <property type="protein sequence ID" value="NQX45913.1"/>
    <property type="molecule type" value="Genomic_DNA"/>
</dbReference>
<feature type="transmembrane region" description="Helical" evidence="1">
    <location>
        <begin position="39"/>
        <end position="61"/>
    </location>
</feature>
<keyword evidence="1" id="KW-1133">Transmembrane helix</keyword>
<keyword evidence="3" id="KW-1185">Reference proteome</keyword>
<evidence type="ECO:0000313" key="2">
    <source>
        <dbReference type="EMBL" id="NQX45913.1"/>
    </source>
</evidence>
<evidence type="ECO:0000313" key="3">
    <source>
        <dbReference type="Proteomes" id="UP000711047"/>
    </source>
</evidence>
<keyword evidence="1" id="KW-0472">Membrane</keyword>
<protein>
    <submittedName>
        <fullName evidence="2">Uncharacterized protein</fullName>
    </submittedName>
</protein>
<evidence type="ECO:0000256" key="1">
    <source>
        <dbReference type="SAM" id="Phobius"/>
    </source>
</evidence>
<proteinExistence type="predicted"/>
<gene>
    <name evidence="2" type="ORF">HQN87_11270</name>
</gene>
<keyword evidence="1" id="KW-0812">Transmembrane</keyword>
<name>A0ABX2DMM3_9BACL</name>
<sequence>MVKPVRILWISAIGVNIAALLLYILLSSKWSNQVWILDILNAILLQILGIPSAALIVASLLVLKFYKEKPLRWWGYTVAFIVIAALLWIAGYLFRWAWLTLS</sequence>
<dbReference type="RefSeq" id="WP_173132314.1">
    <property type="nucleotide sequence ID" value="NZ_JABMKX010000005.1"/>
</dbReference>
<organism evidence="2 3">
    <name type="scientific">Paenibacillus tritici</name>
    <dbReference type="NCBI Taxonomy" id="1873425"/>
    <lineage>
        <taxon>Bacteria</taxon>
        <taxon>Bacillati</taxon>
        <taxon>Bacillota</taxon>
        <taxon>Bacilli</taxon>
        <taxon>Bacillales</taxon>
        <taxon>Paenibacillaceae</taxon>
        <taxon>Paenibacillus</taxon>
    </lineage>
</organism>
<comment type="caution">
    <text evidence="2">The sequence shown here is derived from an EMBL/GenBank/DDBJ whole genome shotgun (WGS) entry which is preliminary data.</text>
</comment>
<reference evidence="2 3" key="1">
    <citation type="submission" date="2020-05" db="EMBL/GenBank/DDBJ databases">
        <title>Paenibacillus glebae, sp. nov., Paenibacillus humi sp. nov., Paenibacillus pedi sp. nov., Paenibacillus terrestris sp. nov. and Paenibacillus terricola sp. nov., isolated from a forest top soil sample.</title>
        <authorList>
            <person name="Qi S."/>
            <person name="Carlier A."/>
            <person name="Cnockaert M."/>
            <person name="Vandamme P."/>
        </authorList>
    </citation>
    <scope>NUCLEOTIDE SEQUENCE [LARGE SCALE GENOMIC DNA]</scope>
    <source>
        <strain evidence="2 3">LMG 29502</strain>
    </source>
</reference>
<feature type="transmembrane region" description="Helical" evidence="1">
    <location>
        <begin position="73"/>
        <end position="94"/>
    </location>
</feature>
<accession>A0ABX2DMM3</accession>
<feature type="transmembrane region" description="Helical" evidence="1">
    <location>
        <begin position="7"/>
        <end position="27"/>
    </location>
</feature>